<proteinExistence type="predicted"/>
<gene>
    <name evidence="2" type="ORF">GCM10022423_27600</name>
</gene>
<keyword evidence="3" id="KW-1185">Reference proteome</keyword>
<dbReference type="SUPFAM" id="SSF53756">
    <property type="entry name" value="UDP-Glycosyltransferase/glycogen phosphorylase"/>
    <property type="match status" value="1"/>
</dbReference>
<evidence type="ECO:0000313" key="3">
    <source>
        <dbReference type="Proteomes" id="UP001500748"/>
    </source>
</evidence>
<feature type="domain" description="Spore protein YkvP/CgeB glycosyl transferase-like" evidence="1">
    <location>
        <begin position="255"/>
        <end position="371"/>
    </location>
</feature>
<reference evidence="3" key="1">
    <citation type="journal article" date="2019" name="Int. J. Syst. Evol. Microbiol.">
        <title>The Global Catalogue of Microorganisms (GCM) 10K type strain sequencing project: providing services to taxonomists for standard genome sequencing and annotation.</title>
        <authorList>
            <consortium name="The Broad Institute Genomics Platform"/>
            <consortium name="The Broad Institute Genome Sequencing Center for Infectious Disease"/>
            <person name="Wu L."/>
            <person name="Ma J."/>
        </authorList>
    </citation>
    <scope>NUCLEOTIDE SEQUENCE [LARGE SCALE GENOMIC DNA]</scope>
    <source>
        <strain evidence="3">JCM 17337</strain>
    </source>
</reference>
<dbReference type="Gene3D" id="3.40.50.2000">
    <property type="entry name" value="Glycogen Phosphorylase B"/>
    <property type="match status" value="1"/>
</dbReference>
<sequence>MRILLIGEYSLLHNSLKKGLTELGHDVILIGNSNGYRCYPVDYDYEAKLFKKNIFSIPRKIIYRLFKFDLVSFEYGIRFLMFLPKLKNFEIVQFVNESSIKTTRKFELYLIKKIVKYNKSVFLLSCGLDYMNLKFYTENKEYKSIYQPSIKNPSKEFNWFFHYFKKGHIKIHEYMMNNFDGLIATDFDYVDAAKKYPLFSDFIPYPIDLTKLPFKELLIHDKIIIFLGINKYSYNQKGISYFEKALKIIEGKYSDKVEIIITNTVPYPIYIDLYNKAHILLDQAFSRDQGYNALEAMAKGKVVFTGAEDEFVNHYQITEKVCVNAIADVDYLVKELSFLIENPNEIIEMGKRARVFVEKEHNYIKIAQQYIDLWKIK</sequence>
<accession>A0ABP7GNN4</accession>
<dbReference type="InterPro" id="IPR055259">
    <property type="entry name" value="YkvP/CgeB_Glyco_trans-like"/>
</dbReference>
<comment type="caution">
    <text evidence="2">The sequence shown here is derived from an EMBL/GenBank/DDBJ whole genome shotgun (WGS) entry which is preliminary data.</text>
</comment>
<dbReference type="EMBL" id="BAABDU010000004">
    <property type="protein sequence ID" value="GAA3771903.1"/>
    <property type="molecule type" value="Genomic_DNA"/>
</dbReference>
<organism evidence="2 3">
    <name type="scientific">Flavobacterium ginsengiterrae</name>
    <dbReference type="NCBI Taxonomy" id="871695"/>
    <lineage>
        <taxon>Bacteria</taxon>
        <taxon>Pseudomonadati</taxon>
        <taxon>Bacteroidota</taxon>
        <taxon>Flavobacteriia</taxon>
        <taxon>Flavobacteriales</taxon>
        <taxon>Flavobacteriaceae</taxon>
        <taxon>Flavobacterium</taxon>
    </lineage>
</organism>
<dbReference type="Pfam" id="PF13524">
    <property type="entry name" value="Glyco_trans_1_2"/>
    <property type="match status" value="1"/>
</dbReference>
<protein>
    <submittedName>
        <fullName evidence="2">Glycosyltransferase</fullName>
    </submittedName>
</protein>
<evidence type="ECO:0000259" key="1">
    <source>
        <dbReference type="Pfam" id="PF13524"/>
    </source>
</evidence>
<name>A0ABP7GNN4_9FLAO</name>
<evidence type="ECO:0000313" key="2">
    <source>
        <dbReference type="EMBL" id="GAA3771903.1"/>
    </source>
</evidence>
<dbReference type="RefSeq" id="WP_345145224.1">
    <property type="nucleotide sequence ID" value="NZ_BAABDU010000004.1"/>
</dbReference>
<dbReference type="Proteomes" id="UP001500748">
    <property type="component" value="Unassembled WGS sequence"/>
</dbReference>